<dbReference type="RefSeq" id="WP_006861784.1">
    <property type="nucleotide sequence ID" value="NZ_ACCL02000008.1"/>
</dbReference>
<dbReference type="eggNOG" id="COG0456">
    <property type="taxonomic scope" value="Bacteria"/>
</dbReference>
<accession>C6LEE1</accession>
<keyword evidence="3" id="KW-1185">Reference proteome</keyword>
<dbReference type="PROSITE" id="PS51186">
    <property type="entry name" value="GNAT"/>
    <property type="match status" value="1"/>
</dbReference>
<dbReference type="STRING" id="168384.SAMN05660368_00395"/>
<dbReference type="InterPro" id="IPR016181">
    <property type="entry name" value="Acyl_CoA_acyltransferase"/>
</dbReference>
<sequence length="184" mass="20997">MRRLKTEQFSETYTVREIREADIGAVCDFCRTNPLYYEVIGEQCAAPEDIRRDMQALPQGKEKKDKYYTGFFEDGHLIAMLDLIDGYPDEKTAFIGFFMVDGTEAGCGIGTRIIDGLCDYLGRAGFEKVRLAYNRDNPQAKHFWVKNAFRAIKETDHPYGRMIVAERSLQAPEESRSVERGAEG</sequence>
<dbReference type="AlphaFoldDB" id="C6LEE1"/>
<dbReference type="InterPro" id="IPR000182">
    <property type="entry name" value="GNAT_dom"/>
</dbReference>
<evidence type="ECO:0000313" key="2">
    <source>
        <dbReference type="EMBL" id="EET60924.1"/>
    </source>
</evidence>
<evidence type="ECO:0000313" key="3">
    <source>
        <dbReference type="Proteomes" id="UP000005561"/>
    </source>
</evidence>
<dbReference type="Proteomes" id="UP000005561">
    <property type="component" value="Unassembled WGS sequence"/>
</dbReference>
<protein>
    <submittedName>
        <fullName evidence="2">Acetyltransferase, GNAT family</fullName>
    </submittedName>
</protein>
<gene>
    <name evidence="2" type="ORF">BRYFOR_06990</name>
</gene>
<comment type="caution">
    <text evidence="2">The sequence shown here is derived from an EMBL/GenBank/DDBJ whole genome shotgun (WGS) entry which is preliminary data.</text>
</comment>
<reference evidence="2" key="1">
    <citation type="submission" date="2009-07" db="EMBL/GenBank/DDBJ databases">
        <authorList>
            <person name="Weinstock G."/>
            <person name="Sodergren E."/>
            <person name="Clifton S."/>
            <person name="Fulton L."/>
            <person name="Fulton B."/>
            <person name="Courtney L."/>
            <person name="Fronick C."/>
            <person name="Harrison M."/>
            <person name="Strong C."/>
            <person name="Farmer C."/>
            <person name="Delahaunty K."/>
            <person name="Markovic C."/>
            <person name="Hall O."/>
            <person name="Minx P."/>
            <person name="Tomlinson C."/>
            <person name="Mitreva M."/>
            <person name="Nelson J."/>
            <person name="Hou S."/>
            <person name="Wollam A."/>
            <person name="Pepin K.H."/>
            <person name="Johnson M."/>
            <person name="Bhonagiri V."/>
            <person name="Nash W.E."/>
            <person name="Warren W."/>
            <person name="Chinwalla A."/>
            <person name="Mardis E.R."/>
            <person name="Wilson R.K."/>
        </authorList>
    </citation>
    <scope>NUCLEOTIDE SEQUENCE [LARGE SCALE GENOMIC DNA]</scope>
    <source>
        <strain evidence="2">DSM 14469</strain>
    </source>
</reference>
<dbReference type="GO" id="GO:0016747">
    <property type="term" value="F:acyltransferase activity, transferring groups other than amino-acyl groups"/>
    <property type="evidence" value="ECO:0007669"/>
    <property type="project" value="InterPro"/>
</dbReference>
<name>C6LEE1_9FIRM</name>
<dbReference type="EMBL" id="ACCL02000008">
    <property type="protein sequence ID" value="EET60924.1"/>
    <property type="molecule type" value="Genomic_DNA"/>
</dbReference>
<dbReference type="CDD" id="cd04301">
    <property type="entry name" value="NAT_SF"/>
    <property type="match status" value="1"/>
</dbReference>
<proteinExistence type="predicted"/>
<dbReference type="Pfam" id="PF00583">
    <property type="entry name" value="Acetyltransf_1"/>
    <property type="match status" value="1"/>
</dbReference>
<dbReference type="OrthoDB" id="9782266at2"/>
<organism evidence="2 3">
    <name type="scientific">Marvinbryantia formatexigens DSM 14469</name>
    <dbReference type="NCBI Taxonomy" id="478749"/>
    <lineage>
        <taxon>Bacteria</taxon>
        <taxon>Bacillati</taxon>
        <taxon>Bacillota</taxon>
        <taxon>Clostridia</taxon>
        <taxon>Lachnospirales</taxon>
        <taxon>Lachnospiraceae</taxon>
        <taxon>Marvinbryantia</taxon>
    </lineage>
</organism>
<evidence type="ECO:0000259" key="1">
    <source>
        <dbReference type="PROSITE" id="PS51186"/>
    </source>
</evidence>
<dbReference type="Gene3D" id="3.40.630.30">
    <property type="match status" value="1"/>
</dbReference>
<feature type="domain" description="N-acetyltransferase" evidence="1">
    <location>
        <begin position="13"/>
        <end position="170"/>
    </location>
</feature>
<dbReference type="SUPFAM" id="SSF55729">
    <property type="entry name" value="Acyl-CoA N-acyltransferases (Nat)"/>
    <property type="match status" value="1"/>
</dbReference>